<evidence type="ECO:0000259" key="1">
    <source>
        <dbReference type="Pfam" id="PF12728"/>
    </source>
</evidence>
<sequence length="115" mass="12466">MPSQISGLALIAAQQLLQKDRIVNIDIAQTITGKAKSTLYNLANSGKIPSIKNGGQVLFPEKALQAYAFQVRGIKNLRESGPHFVQLPEALKVSEAGLLDLIKQNHQTNSTTTNE</sequence>
<dbReference type="Pfam" id="PF12728">
    <property type="entry name" value="HTH_17"/>
    <property type="match status" value="1"/>
</dbReference>
<gene>
    <name evidence="2" type="ORF">IC229_18450</name>
</gene>
<reference evidence="2" key="1">
    <citation type="submission" date="2020-09" db="EMBL/GenBank/DDBJ databases">
        <authorList>
            <person name="Kim M.K."/>
        </authorList>
    </citation>
    <scope>NUCLEOTIDE SEQUENCE</scope>
    <source>
        <strain evidence="2">BT702</strain>
    </source>
</reference>
<dbReference type="AlphaFoldDB" id="A0A926XXD5"/>
<dbReference type="EMBL" id="JACWZY010000016">
    <property type="protein sequence ID" value="MBD2702634.1"/>
    <property type="molecule type" value="Genomic_DNA"/>
</dbReference>
<dbReference type="InterPro" id="IPR041657">
    <property type="entry name" value="HTH_17"/>
</dbReference>
<evidence type="ECO:0000313" key="3">
    <source>
        <dbReference type="Proteomes" id="UP000598820"/>
    </source>
</evidence>
<feature type="domain" description="Helix-turn-helix" evidence="1">
    <location>
        <begin position="28"/>
        <end position="67"/>
    </location>
</feature>
<dbReference type="RefSeq" id="WP_190888486.1">
    <property type="nucleotide sequence ID" value="NZ_JACWZY010000016.1"/>
</dbReference>
<comment type="caution">
    <text evidence="2">The sequence shown here is derived from an EMBL/GenBank/DDBJ whole genome shotgun (WGS) entry which is preliminary data.</text>
</comment>
<accession>A0A926XXD5</accession>
<dbReference type="Proteomes" id="UP000598820">
    <property type="component" value="Unassembled WGS sequence"/>
</dbReference>
<name>A0A926XXD5_9BACT</name>
<keyword evidence="3" id="KW-1185">Reference proteome</keyword>
<evidence type="ECO:0000313" key="2">
    <source>
        <dbReference type="EMBL" id="MBD2702634.1"/>
    </source>
</evidence>
<proteinExistence type="predicted"/>
<organism evidence="2 3">
    <name type="scientific">Spirosoma profusum</name>
    <dbReference type="NCBI Taxonomy" id="2771354"/>
    <lineage>
        <taxon>Bacteria</taxon>
        <taxon>Pseudomonadati</taxon>
        <taxon>Bacteroidota</taxon>
        <taxon>Cytophagia</taxon>
        <taxon>Cytophagales</taxon>
        <taxon>Cytophagaceae</taxon>
        <taxon>Spirosoma</taxon>
    </lineage>
</organism>
<protein>
    <submittedName>
        <fullName evidence="2">Helix-turn-helix domain-containing protein</fullName>
    </submittedName>
</protein>